<evidence type="ECO:0000256" key="2">
    <source>
        <dbReference type="ARBA" id="ARBA00023315"/>
    </source>
</evidence>
<dbReference type="InterPro" id="IPR051531">
    <property type="entry name" value="N-acetyltransferase"/>
</dbReference>
<protein>
    <recommendedName>
        <fullName evidence="4">N-acetyltransferase domain-containing protein</fullName>
    </recommendedName>
</protein>
<proteinExistence type="inferred from homology"/>
<dbReference type="Proteomes" id="UP000286848">
    <property type="component" value="Unassembled WGS sequence"/>
</dbReference>
<dbReference type="GO" id="GO:0005737">
    <property type="term" value="C:cytoplasm"/>
    <property type="evidence" value="ECO:0007669"/>
    <property type="project" value="TreeGrafter"/>
</dbReference>
<dbReference type="Pfam" id="PF13302">
    <property type="entry name" value="Acetyltransf_3"/>
    <property type="match status" value="1"/>
</dbReference>
<comment type="similarity">
    <text evidence="3">Belongs to the acetyltransferase family. RimJ subfamily.</text>
</comment>
<dbReference type="EMBL" id="BFFP01000060">
    <property type="protein sequence ID" value="GBG95835.1"/>
    <property type="molecule type" value="Genomic_DNA"/>
</dbReference>
<dbReference type="AlphaFoldDB" id="A0A401IWF5"/>
<dbReference type="InterPro" id="IPR000182">
    <property type="entry name" value="GNAT_dom"/>
</dbReference>
<gene>
    <name evidence="5" type="ORF">LFYK43_22940</name>
</gene>
<accession>A0A401IWF5</accession>
<keyword evidence="6" id="KW-1185">Reference proteome</keyword>
<name>A0A401IWF5_9LACO</name>
<sequence length="173" mass="19838">MLETRRLLLRQFNSKDWVDVLAYGSQKEVASNANFTPLATKRDAFAFVQYLRQIGIYALEDKQTAKVIGNIGAFPIIKPDGTVDRSGLEVGYALNQDFWGQGYMTEALIELCAFEQLQGILFLRARVFQENESSKKVLLKAGFRQRGQREIFNVCEMDQKKVELLFETRLTQD</sequence>
<evidence type="ECO:0000313" key="6">
    <source>
        <dbReference type="Proteomes" id="UP000286848"/>
    </source>
</evidence>
<dbReference type="GO" id="GO:0008999">
    <property type="term" value="F:protein-N-terminal-alanine acetyltransferase activity"/>
    <property type="evidence" value="ECO:0007669"/>
    <property type="project" value="TreeGrafter"/>
</dbReference>
<evidence type="ECO:0000313" key="5">
    <source>
        <dbReference type="EMBL" id="GBG95835.1"/>
    </source>
</evidence>
<reference evidence="5 6" key="1">
    <citation type="journal article" date="2019" name="Int. J. Syst. Evol. Microbiol.">
        <title>Lactobacillus salitolerans sp. nov., a novel lactic acid bacterium isolated from spent mushroom substrates.</title>
        <authorList>
            <person name="Tohno M."/>
            <person name="Tanizawa Y."/>
            <person name="Kojima Y."/>
            <person name="Sakamoto M."/>
            <person name="Nakamura Y."/>
            <person name="Ohkuma M."/>
            <person name="Kobayashi H."/>
        </authorList>
    </citation>
    <scope>NUCLEOTIDE SEQUENCE [LARGE SCALE GENOMIC DNA]</scope>
    <source>
        <strain evidence="5 6">YK43</strain>
    </source>
</reference>
<dbReference type="SUPFAM" id="SSF55729">
    <property type="entry name" value="Acyl-CoA N-acyltransferases (Nat)"/>
    <property type="match status" value="1"/>
</dbReference>
<feature type="domain" description="N-acetyltransferase" evidence="4">
    <location>
        <begin position="6"/>
        <end position="144"/>
    </location>
</feature>
<dbReference type="PANTHER" id="PTHR43792">
    <property type="entry name" value="GNAT FAMILY, PUTATIVE (AFU_ORTHOLOGUE AFUA_3G00765)-RELATED-RELATED"/>
    <property type="match status" value="1"/>
</dbReference>
<dbReference type="Gene3D" id="3.40.630.30">
    <property type="match status" value="1"/>
</dbReference>
<comment type="caution">
    <text evidence="5">The sequence shown here is derived from an EMBL/GenBank/DDBJ whole genome shotgun (WGS) entry which is preliminary data.</text>
</comment>
<dbReference type="PANTHER" id="PTHR43792:SF8">
    <property type="entry name" value="[RIBOSOMAL PROTEIN US5]-ALANINE N-ACETYLTRANSFERASE"/>
    <property type="match status" value="1"/>
</dbReference>
<dbReference type="OrthoDB" id="9798081at2"/>
<keyword evidence="2" id="KW-0012">Acyltransferase</keyword>
<dbReference type="InterPro" id="IPR016181">
    <property type="entry name" value="Acyl_CoA_acyltransferase"/>
</dbReference>
<evidence type="ECO:0000256" key="1">
    <source>
        <dbReference type="ARBA" id="ARBA00022679"/>
    </source>
</evidence>
<evidence type="ECO:0000259" key="4">
    <source>
        <dbReference type="Pfam" id="PF13302"/>
    </source>
</evidence>
<dbReference type="RefSeq" id="WP_158609246.1">
    <property type="nucleotide sequence ID" value="NZ_BFFP01000060.1"/>
</dbReference>
<keyword evidence="1" id="KW-0808">Transferase</keyword>
<evidence type="ECO:0000256" key="3">
    <source>
        <dbReference type="ARBA" id="ARBA00038502"/>
    </source>
</evidence>
<organism evidence="5 6">
    <name type="scientific">Ligilactobacillus salitolerans</name>
    <dbReference type="NCBI Taxonomy" id="1808352"/>
    <lineage>
        <taxon>Bacteria</taxon>
        <taxon>Bacillati</taxon>
        <taxon>Bacillota</taxon>
        <taxon>Bacilli</taxon>
        <taxon>Lactobacillales</taxon>
        <taxon>Lactobacillaceae</taxon>
        <taxon>Ligilactobacillus</taxon>
    </lineage>
</organism>